<dbReference type="EMBL" id="LRPN01000077">
    <property type="protein sequence ID" value="KWZ81318.1"/>
    <property type="molecule type" value="Genomic_DNA"/>
</dbReference>
<protein>
    <submittedName>
        <fullName evidence="2">Uncharacterized protein</fullName>
    </submittedName>
</protein>
<reference evidence="4" key="3">
    <citation type="submission" date="2016-01" db="EMBL/GenBank/DDBJ databases">
        <authorList>
            <person name="Mitreva M."/>
            <person name="Pepin K.H."/>
            <person name="Mihindukulasuriya K.A."/>
            <person name="Fulton R."/>
            <person name="Fronick C."/>
            <person name="O'Laughlin M."/>
            <person name="Miner T."/>
            <person name="Herter B."/>
            <person name="Rosa B.A."/>
            <person name="Cordes M."/>
            <person name="Tomlinson C."/>
            <person name="Wollam A."/>
            <person name="Palsikar V.B."/>
            <person name="Mardis E.R."/>
            <person name="Wilson R.K."/>
        </authorList>
    </citation>
    <scope>NUCLEOTIDE SEQUENCE [LARGE SCALE GENOMIC DNA]</scope>
    <source>
        <strain evidence="4">GED7749B</strain>
    </source>
</reference>
<dbReference type="Proteomes" id="UP000032024">
    <property type="component" value="Chromosome"/>
</dbReference>
<evidence type="ECO:0000313" key="3">
    <source>
        <dbReference type="Proteomes" id="UP000032024"/>
    </source>
</evidence>
<keyword evidence="3" id="KW-1185">Reference proteome</keyword>
<dbReference type="Proteomes" id="UP000070376">
    <property type="component" value="Unassembled WGS sequence"/>
</dbReference>
<dbReference type="AlphaFoldDB" id="A0A0C5C1C4"/>
<accession>A0A0C5C1C4</accession>
<dbReference type="PATRIC" id="fig|1398.18.peg.1254"/>
<evidence type="ECO:0000313" key="4">
    <source>
        <dbReference type="Proteomes" id="UP000070376"/>
    </source>
</evidence>
<sequence>MEKNAACQKVGKKMKQKSDFSASPLRYIFICGKVENLFFQFIIVAL</sequence>
<name>A0A0C5C1C4_HEYCO</name>
<evidence type="ECO:0000313" key="1">
    <source>
        <dbReference type="EMBL" id="AJO22028.1"/>
    </source>
</evidence>
<proteinExistence type="predicted"/>
<organism evidence="2 4">
    <name type="scientific">Heyndrickxia coagulans</name>
    <name type="common">Weizmannia coagulans</name>
    <dbReference type="NCBI Taxonomy" id="1398"/>
    <lineage>
        <taxon>Bacteria</taxon>
        <taxon>Bacillati</taxon>
        <taxon>Bacillota</taxon>
        <taxon>Bacilli</taxon>
        <taxon>Bacillales</taxon>
        <taxon>Bacillaceae</taxon>
        <taxon>Heyndrickxia</taxon>
    </lineage>
</organism>
<reference evidence="1" key="1">
    <citation type="submission" date="2015-01" db="EMBL/GenBank/DDBJ databases">
        <title>Comparative genome analysis of Bacillus coagulans HM-08, Clostridium butyricum HM-68, Bacillus subtilis HM-66 and Bacillus licheniformis BL-09.</title>
        <authorList>
            <person name="Zhang H."/>
        </authorList>
    </citation>
    <scope>NUCLEOTIDE SEQUENCE [LARGE SCALE GENOMIC DNA]</scope>
    <source>
        <strain evidence="1">HM-08</strain>
    </source>
</reference>
<gene>
    <name evidence="2" type="ORF">HMPREF3213_02054</name>
    <name evidence="1" type="ORF">SB48_HM08orf01916</name>
</gene>
<evidence type="ECO:0000313" key="2">
    <source>
        <dbReference type="EMBL" id="KWZ81318.1"/>
    </source>
</evidence>
<dbReference type="EMBL" id="CP010525">
    <property type="protein sequence ID" value="AJO22028.1"/>
    <property type="molecule type" value="Genomic_DNA"/>
</dbReference>
<reference evidence="3" key="2">
    <citation type="submission" date="2015-01" db="EMBL/GenBank/DDBJ databases">
        <title>Comparative genome analysis of Bacillus coagulans HM-08, Clostridium butyricum HM-68, Bacillus subtilis HM-66 and Bacillus paralicheniformis BL-09.</title>
        <authorList>
            <person name="Zhang H."/>
        </authorList>
    </citation>
    <scope>NUCLEOTIDE SEQUENCE [LARGE SCALE GENOMIC DNA]</scope>
    <source>
        <strain evidence="3">HM-08</strain>
    </source>
</reference>
<reference evidence="2" key="4">
    <citation type="submission" date="2016-01" db="EMBL/GenBank/DDBJ databases">
        <authorList>
            <person name="Oliw E.H."/>
        </authorList>
    </citation>
    <scope>NUCLEOTIDE SEQUENCE [LARGE SCALE GENOMIC DNA]</scope>
    <source>
        <strain evidence="2">GED7749B</strain>
    </source>
</reference>